<dbReference type="RefSeq" id="WP_358139558.1">
    <property type="nucleotide sequence ID" value="NZ_JBFALK010000024.1"/>
</dbReference>
<evidence type="ECO:0000259" key="2">
    <source>
        <dbReference type="Pfam" id="PF03713"/>
    </source>
</evidence>
<keyword evidence="4" id="KW-1185">Reference proteome</keyword>
<comment type="caution">
    <text evidence="3">The sequence shown here is derived from an EMBL/GenBank/DDBJ whole genome shotgun (WGS) entry which is preliminary data.</text>
</comment>
<dbReference type="Gene3D" id="1.20.1260.10">
    <property type="match status" value="1"/>
</dbReference>
<protein>
    <submittedName>
        <fullName evidence="3">DUF305 domain-containing protein</fullName>
    </submittedName>
</protein>
<feature type="domain" description="DUF305" evidence="2">
    <location>
        <begin position="66"/>
        <end position="209"/>
    </location>
</feature>
<evidence type="ECO:0000313" key="4">
    <source>
        <dbReference type="Proteomes" id="UP001551675"/>
    </source>
</evidence>
<gene>
    <name evidence="3" type="ORF">AB0I59_34305</name>
</gene>
<dbReference type="PANTHER" id="PTHR36933:SF1">
    <property type="entry name" value="SLL0788 PROTEIN"/>
    <property type="match status" value="1"/>
</dbReference>
<dbReference type="InterPro" id="IPR012347">
    <property type="entry name" value="Ferritin-like"/>
</dbReference>
<dbReference type="EMBL" id="JBFALK010000024">
    <property type="protein sequence ID" value="MEV0973702.1"/>
    <property type="molecule type" value="Genomic_DNA"/>
</dbReference>
<dbReference type="PANTHER" id="PTHR36933">
    <property type="entry name" value="SLL0788 PROTEIN"/>
    <property type="match status" value="1"/>
</dbReference>
<dbReference type="InterPro" id="IPR005183">
    <property type="entry name" value="DUF305_CopM-like"/>
</dbReference>
<feature type="signal peptide" evidence="1">
    <location>
        <begin position="1"/>
        <end position="16"/>
    </location>
</feature>
<reference evidence="3 4" key="1">
    <citation type="submission" date="2024-06" db="EMBL/GenBank/DDBJ databases">
        <title>The Natural Products Discovery Center: Release of the First 8490 Sequenced Strains for Exploring Actinobacteria Biosynthetic Diversity.</title>
        <authorList>
            <person name="Kalkreuter E."/>
            <person name="Kautsar S.A."/>
            <person name="Yang D."/>
            <person name="Bader C.D."/>
            <person name="Teijaro C.N."/>
            <person name="Fluegel L."/>
            <person name="Davis C.M."/>
            <person name="Simpson J.R."/>
            <person name="Lauterbach L."/>
            <person name="Steele A.D."/>
            <person name="Gui C."/>
            <person name="Meng S."/>
            <person name="Li G."/>
            <person name="Viehrig K."/>
            <person name="Ye F."/>
            <person name="Su P."/>
            <person name="Kiefer A.F."/>
            <person name="Nichols A."/>
            <person name="Cepeda A.J."/>
            <person name="Yan W."/>
            <person name="Fan B."/>
            <person name="Jiang Y."/>
            <person name="Adhikari A."/>
            <person name="Zheng C.-J."/>
            <person name="Schuster L."/>
            <person name="Cowan T.M."/>
            <person name="Smanski M.J."/>
            <person name="Chevrette M.G."/>
            <person name="De Carvalho L.P.S."/>
            <person name="Shen B."/>
        </authorList>
    </citation>
    <scope>NUCLEOTIDE SEQUENCE [LARGE SCALE GENOMIC DNA]</scope>
    <source>
        <strain evidence="3 4">NPDC050100</strain>
    </source>
</reference>
<keyword evidence="1" id="KW-0732">Signal</keyword>
<evidence type="ECO:0000313" key="3">
    <source>
        <dbReference type="EMBL" id="MEV0973702.1"/>
    </source>
</evidence>
<name>A0ABV3GQC6_MICGL</name>
<proteinExistence type="predicted"/>
<dbReference type="Pfam" id="PF03713">
    <property type="entry name" value="DUF305"/>
    <property type="match status" value="1"/>
</dbReference>
<organism evidence="3 4">
    <name type="scientific">Microtetraspora glauca</name>
    <dbReference type="NCBI Taxonomy" id="1996"/>
    <lineage>
        <taxon>Bacteria</taxon>
        <taxon>Bacillati</taxon>
        <taxon>Actinomycetota</taxon>
        <taxon>Actinomycetes</taxon>
        <taxon>Streptosporangiales</taxon>
        <taxon>Streptosporangiaceae</taxon>
        <taxon>Microtetraspora</taxon>
    </lineage>
</organism>
<sequence>MLAVLGSALMSVSGCAAEEPSPDRPAPFVAGSGAPVVVPGSPGGLARTATPGERIGDSDSRAAAADVRFAEAMIPHHRQALEMAGLAGAREAGDAVTALAERIAGSQGPEIATMTSWLASLGRPAPTVHAHARESEYGMATLEEMNQLRGARGAAFDSLFLRLMIRHHEGAVRMAGEELRGGTDRLMREMARDVVSGQRAEIGRMRRILG</sequence>
<evidence type="ECO:0000256" key="1">
    <source>
        <dbReference type="SAM" id="SignalP"/>
    </source>
</evidence>
<feature type="chain" id="PRO_5046593430" evidence="1">
    <location>
        <begin position="17"/>
        <end position="210"/>
    </location>
</feature>
<dbReference type="Proteomes" id="UP001551675">
    <property type="component" value="Unassembled WGS sequence"/>
</dbReference>
<accession>A0ABV3GQC6</accession>